<organism evidence="9 10">
    <name type="scientific">Ravibacter arvi</name>
    <dbReference type="NCBI Taxonomy" id="2051041"/>
    <lineage>
        <taxon>Bacteria</taxon>
        <taxon>Pseudomonadati</taxon>
        <taxon>Bacteroidota</taxon>
        <taxon>Cytophagia</taxon>
        <taxon>Cytophagales</taxon>
        <taxon>Spirosomataceae</taxon>
        <taxon>Ravibacter</taxon>
    </lineage>
</organism>
<evidence type="ECO:0000256" key="5">
    <source>
        <dbReference type="ARBA" id="ARBA00022801"/>
    </source>
</evidence>
<protein>
    <recommendedName>
        <fullName evidence="4">GDP-mannose pyrophosphatase</fullName>
    </recommendedName>
    <alternativeName>
        <fullName evidence="6">GDP-mannose hydrolase</fullName>
    </alternativeName>
    <alternativeName>
        <fullName evidence="7">GDPMK</fullName>
    </alternativeName>
</protein>
<dbReference type="EMBL" id="BAABEY010000026">
    <property type="protein sequence ID" value="GAA4441995.1"/>
    <property type="molecule type" value="Genomic_DNA"/>
</dbReference>
<dbReference type="InterPro" id="IPR000086">
    <property type="entry name" value="NUDIX_hydrolase_dom"/>
</dbReference>
<dbReference type="PROSITE" id="PS51462">
    <property type="entry name" value="NUDIX"/>
    <property type="match status" value="1"/>
</dbReference>
<sequence>MGDRLLESHKIALWKSRLEKNGNHLLGIEPLYQKFRADGSLLFALVNTDAVTPEGEKLLPLCFIKGEVVSVLICLIDERTGEKFLMLVRQRRICDGSHTYEHPAGMLDDETDPYAVAIREVHEETGIAITRGELVHLHPDRVFFPSTATSDEAMHLLYAELILSSEAIWALHERHTGEASENESITTHVVSFEAGYRLITNTNALLHCFMYLSDVADWELLKRLKQ</sequence>
<reference evidence="10" key="1">
    <citation type="journal article" date="2019" name="Int. J. Syst. Evol. Microbiol.">
        <title>The Global Catalogue of Microorganisms (GCM) 10K type strain sequencing project: providing services to taxonomists for standard genome sequencing and annotation.</title>
        <authorList>
            <consortium name="The Broad Institute Genomics Platform"/>
            <consortium name="The Broad Institute Genome Sequencing Center for Infectious Disease"/>
            <person name="Wu L."/>
            <person name="Ma J."/>
        </authorList>
    </citation>
    <scope>NUCLEOTIDE SEQUENCE [LARGE SCALE GENOMIC DNA]</scope>
    <source>
        <strain evidence="10">JCM 31920</strain>
    </source>
</reference>
<evidence type="ECO:0000256" key="7">
    <source>
        <dbReference type="ARBA" id="ARBA00032272"/>
    </source>
</evidence>
<dbReference type="CDD" id="cd03424">
    <property type="entry name" value="NUDIX_ADPRase_Nudt5_UGPPase_Nudt14"/>
    <property type="match status" value="1"/>
</dbReference>
<dbReference type="InterPro" id="IPR015797">
    <property type="entry name" value="NUDIX_hydrolase-like_dom_sf"/>
</dbReference>
<proteinExistence type="inferred from homology"/>
<name>A0ABP8M2H0_9BACT</name>
<comment type="catalytic activity">
    <reaction evidence="1">
        <text>GDP-alpha-D-mannose + H2O = alpha-D-mannose 1-phosphate + GMP + 2 H(+)</text>
        <dbReference type="Rhea" id="RHEA:27978"/>
        <dbReference type="ChEBI" id="CHEBI:15377"/>
        <dbReference type="ChEBI" id="CHEBI:15378"/>
        <dbReference type="ChEBI" id="CHEBI:57527"/>
        <dbReference type="ChEBI" id="CHEBI:58115"/>
        <dbReference type="ChEBI" id="CHEBI:58409"/>
    </reaction>
</comment>
<evidence type="ECO:0000256" key="1">
    <source>
        <dbReference type="ARBA" id="ARBA00000847"/>
    </source>
</evidence>
<keyword evidence="10" id="KW-1185">Reference proteome</keyword>
<dbReference type="SUPFAM" id="SSF55811">
    <property type="entry name" value="Nudix"/>
    <property type="match status" value="1"/>
</dbReference>
<dbReference type="RefSeq" id="WP_345030222.1">
    <property type="nucleotide sequence ID" value="NZ_BAABEY010000026.1"/>
</dbReference>
<evidence type="ECO:0000313" key="9">
    <source>
        <dbReference type="EMBL" id="GAA4441995.1"/>
    </source>
</evidence>
<evidence type="ECO:0000256" key="4">
    <source>
        <dbReference type="ARBA" id="ARBA00016377"/>
    </source>
</evidence>
<dbReference type="PANTHER" id="PTHR11839:SF18">
    <property type="entry name" value="NUDIX HYDROLASE DOMAIN-CONTAINING PROTEIN"/>
    <property type="match status" value="1"/>
</dbReference>
<feature type="domain" description="Nudix hydrolase" evidence="8">
    <location>
        <begin position="66"/>
        <end position="212"/>
    </location>
</feature>
<comment type="cofactor">
    <cofactor evidence="2">
        <name>Mg(2+)</name>
        <dbReference type="ChEBI" id="CHEBI:18420"/>
    </cofactor>
</comment>
<gene>
    <name evidence="9" type="ORF">GCM10023091_28030</name>
</gene>
<evidence type="ECO:0000256" key="6">
    <source>
        <dbReference type="ARBA" id="ARBA00032162"/>
    </source>
</evidence>
<evidence type="ECO:0000313" key="10">
    <source>
        <dbReference type="Proteomes" id="UP001501508"/>
    </source>
</evidence>
<evidence type="ECO:0000259" key="8">
    <source>
        <dbReference type="PROSITE" id="PS51462"/>
    </source>
</evidence>
<dbReference type="Proteomes" id="UP001501508">
    <property type="component" value="Unassembled WGS sequence"/>
</dbReference>
<evidence type="ECO:0000256" key="2">
    <source>
        <dbReference type="ARBA" id="ARBA00001946"/>
    </source>
</evidence>
<dbReference type="Gene3D" id="3.90.79.10">
    <property type="entry name" value="Nucleoside Triphosphate Pyrophosphohydrolase"/>
    <property type="match status" value="1"/>
</dbReference>
<dbReference type="Pfam" id="PF00293">
    <property type="entry name" value="NUDIX"/>
    <property type="match status" value="1"/>
</dbReference>
<evidence type="ECO:0000256" key="3">
    <source>
        <dbReference type="ARBA" id="ARBA00007275"/>
    </source>
</evidence>
<dbReference type="PANTHER" id="PTHR11839">
    <property type="entry name" value="UDP/ADP-SUGAR PYROPHOSPHATASE"/>
    <property type="match status" value="1"/>
</dbReference>
<comment type="caution">
    <text evidence="9">The sequence shown here is derived from an EMBL/GenBank/DDBJ whole genome shotgun (WGS) entry which is preliminary data.</text>
</comment>
<keyword evidence="5" id="KW-0378">Hydrolase</keyword>
<comment type="similarity">
    <text evidence="3">Belongs to the Nudix hydrolase family. NudK subfamily.</text>
</comment>
<accession>A0ABP8M2H0</accession>